<gene>
    <name evidence="2" type="ORF">QEN58_16205</name>
</gene>
<evidence type="ECO:0000313" key="3">
    <source>
        <dbReference type="Proteomes" id="UP001179830"/>
    </source>
</evidence>
<dbReference type="InterPro" id="IPR025391">
    <property type="entry name" value="DUF4123"/>
</dbReference>
<keyword evidence="3" id="KW-1185">Reference proteome</keyword>
<protein>
    <submittedName>
        <fullName evidence="2">DUF4123 domain-containing protein</fullName>
    </submittedName>
</protein>
<evidence type="ECO:0000313" key="2">
    <source>
        <dbReference type="EMBL" id="WGI24852.1"/>
    </source>
</evidence>
<organism evidence="2 3">
    <name type="scientific">Halomonas alkaliantarctica</name>
    <dbReference type="NCBI Taxonomy" id="232346"/>
    <lineage>
        <taxon>Bacteria</taxon>
        <taxon>Pseudomonadati</taxon>
        <taxon>Pseudomonadota</taxon>
        <taxon>Gammaproteobacteria</taxon>
        <taxon>Oceanospirillales</taxon>
        <taxon>Halomonadaceae</taxon>
        <taxon>Halomonas</taxon>
    </lineage>
</organism>
<dbReference type="RefSeq" id="WP_280104628.1">
    <property type="nucleotide sequence ID" value="NZ_CP122961.1"/>
</dbReference>
<feature type="domain" description="DUF4123" evidence="1">
    <location>
        <begin position="15"/>
        <end position="128"/>
    </location>
</feature>
<sequence length="274" mass="31434">MRYAVKLPEQRKQRYWLVDTGSLPEGEVLRRFYAEATQPTFRWLYDDTAYKGVRNSGPVLLDITQNSDFWQQCCTDWVGTAASVVIDTNETLDELQQRLATHLTIHTLGNGKGLLRFHEPAVLHLLLGEEQLSPDGRLMLMGKDTTWYWALCLSQGTIIHEHCSSVNSEDITPNQALRLDDVTQQRLTSLRQFSRLMPLMGDAIDRFDLLQSEDEITSLWRALEQYWGATWQTHLPRKQAVENARNMLVSSNALEQFIDELGAYVQSSSLDAMR</sequence>
<dbReference type="Proteomes" id="UP001179830">
    <property type="component" value="Chromosome"/>
</dbReference>
<dbReference type="EMBL" id="CP122961">
    <property type="protein sequence ID" value="WGI24852.1"/>
    <property type="molecule type" value="Genomic_DNA"/>
</dbReference>
<proteinExistence type="predicted"/>
<accession>A0ABY8LK73</accession>
<name>A0ABY8LK73_9GAMM</name>
<evidence type="ECO:0000259" key="1">
    <source>
        <dbReference type="Pfam" id="PF13503"/>
    </source>
</evidence>
<dbReference type="Pfam" id="PF13503">
    <property type="entry name" value="DUF4123"/>
    <property type="match status" value="1"/>
</dbReference>
<reference evidence="2" key="1">
    <citation type="submission" date="2023-04" db="EMBL/GenBank/DDBJ databases">
        <title>Complete genome sequence of Halomonas alkaliantarctica MSP3 isolated from marine sediment, Jeju Island.</title>
        <authorList>
            <person name="Park S.-J."/>
        </authorList>
    </citation>
    <scope>NUCLEOTIDE SEQUENCE</scope>
    <source>
        <strain evidence="2">MSP3</strain>
    </source>
</reference>